<organism evidence="1 2">
    <name type="scientific">Ilyodon furcidens</name>
    <name type="common">goldbreast splitfin</name>
    <dbReference type="NCBI Taxonomy" id="33524"/>
    <lineage>
        <taxon>Eukaryota</taxon>
        <taxon>Metazoa</taxon>
        <taxon>Chordata</taxon>
        <taxon>Craniata</taxon>
        <taxon>Vertebrata</taxon>
        <taxon>Euteleostomi</taxon>
        <taxon>Actinopterygii</taxon>
        <taxon>Neopterygii</taxon>
        <taxon>Teleostei</taxon>
        <taxon>Neoteleostei</taxon>
        <taxon>Acanthomorphata</taxon>
        <taxon>Ovalentaria</taxon>
        <taxon>Atherinomorphae</taxon>
        <taxon>Cyprinodontiformes</taxon>
        <taxon>Goodeidae</taxon>
        <taxon>Ilyodon</taxon>
    </lineage>
</organism>
<reference evidence="1 2" key="1">
    <citation type="submission" date="2021-06" db="EMBL/GenBank/DDBJ databases">
        <authorList>
            <person name="Palmer J.M."/>
        </authorList>
    </citation>
    <scope>NUCLEOTIDE SEQUENCE [LARGE SCALE GENOMIC DNA]</scope>
    <source>
        <strain evidence="2">if_2019</strain>
        <tissue evidence="1">Muscle</tissue>
    </source>
</reference>
<sequence>MTLEGQKFCLGDRKQMITLIVLTSISLRGTEQEELRSGNKPQRCWAGGSLLLSVTAIYVAPDRRCRMLKYNPDAENLFIIMTDVPSCLQYSVIFSSRRGESEAKVIE</sequence>
<dbReference type="EMBL" id="JAHRIQ010025649">
    <property type="protein sequence ID" value="MEQ2229794.1"/>
    <property type="molecule type" value="Genomic_DNA"/>
</dbReference>
<protein>
    <submittedName>
        <fullName evidence="1">Uncharacterized protein</fullName>
    </submittedName>
</protein>
<gene>
    <name evidence="1" type="ORF">ILYODFUR_022463</name>
</gene>
<proteinExistence type="predicted"/>
<accession>A0ABV0TAG3</accession>
<evidence type="ECO:0000313" key="2">
    <source>
        <dbReference type="Proteomes" id="UP001482620"/>
    </source>
</evidence>
<feature type="non-terminal residue" evidence="1">
    <location>
        <position position="107"/>
    </location>
</feature>
<keyword evidence="2" id="KW-1185">Reference proteome</keyword>
<comment type="caution">
    <text evidence="1">The sequence shown here is derived from an EMBL/GenBank/DDBJ whole genome shotgun (WGS) entry which is preliminary data.</text>
</comment>
<dbReference type="Proteomes" id="UP001482620">
    <property type="component" value="Unassembled WGS sequence"/>
</dbReference>
<name>A0ABV0TAG3_9TELE</name>
<evidence type="ECO:0000313" key="1">
    <source>
        <dbReference type="EMBL" id="MEQ2229794.1"/>
    </source>
</evidence>